<dbReference type="Pfam" id="PF00651">
    <property type="entry name" value="BTB"/>
    <property type="match status" value="1"/>
</dbReference>
<keyword evidence="10" id="KW-1185">Reference proteome</keyword>
<dbReference type="PROSITE" id="PS50297">
    <property type="entry name" value="ANK_REP_REGION"/>
    <property type="match status" value="1"/>
</dbReference>
<proteinExistence type="inferred from homology"/>
<name>A0A7I8IJK0_SPIIN</name>
<feature type="repeat" description="ANK" evidence="4">
    <location>
        <begin position="281"/>
        <end position="313"/>
    </location>
</feature>
<dbReference type="GO" id="GO:0005634">
    <property type="term" value="C:nucleus"/>
    <property type="evidence" value="ECO:0007669"/>
    <property type="project" value="TreeGrafter"/>
</dbReference>
<dbReference type="SMART" id="SM00225">
    <property type="entry name" value="BTB"/>
    <property type="match status" value="1"/>
</dbReference>
<dbReference type="PROSITE" id="PS50088">
    <property type="entry name" value="ANK_REPEAT"/>
    <property type="match status" value="1"/>
</dbReference>
<evidence type="ECO:0000313" key="10">
    <source>
        <dbReference type="Proteomes" id="UP001189122"/>
    </source>
</evidence>
<keyword evidence="5" id="KW-0862">Zinc</keyword>
<dbReference type="GO" id="GO:0042742">
    <property type="term" value="P:defense response to bacterium"/>
    <property type="evidence" value="ECO:0007669"/>
    <property type="project" value="TreeGrafter"/>
</dbReference>
<feature type="compositionally biased region" description="Low complexity" evidence="6">
    <location>
        <begin position="515"/>
        <end position="529"/>
    </location>
</feature>
<dbReference type="PANTHER" id="PTHR46475:SF2">
    <property type="entry name" value="REGULATORY PROTEIN NPR3"/>
    <property type="match status" value="1"/>
</dbReference>
<reference evidence="9 10" key="1">
    <citation type="submission" date="2019-12" db="EMBL/GenBank/DDBJ databases">
        <authorList>
            <person name="Scholz U."/>
            <person name="Mascher M."/>
            <person name="Fiebig A."/>
        </authorList>
    </citation>
    <scope>NUCLEOTIDE SEQUENCE</scope>
</reference>
<evidence type="ECO:0000259" key="8">
    <source>
        <dbReference type="PROSITE" id="PS52046"/>
    </source>
</evidence>
<organism evidence="9">
    <name type="scientific">Spirodela intermedia</name>
    <name type="common">Intermediate duckweed</name>
    <dbReference type="NCBI Taxonomy" id="51605"/>
    <lineage>
        <taxon>Eukaryota</taxon>
        <taxon>Viridiplantae</taxon>
        <taxon>Streptophyta</taxon>
        <taxon>Embryophyta</taxon>
        <taxon>Tracheophyta</taxon>
        <taxon>Spermatophyta</taxon>
        <taxon>Magnoliopsida</taxon>
        <taxon>Liliopsida</taxon>
        <taxon>Araceae</taxon>
        <taxon>Lemnoideae</taxon>
        <taxon>Spirodela</taxon>
    </lineage>
</organism>
<dbReference type="PANTHER" id="PTHR46475">
    <property type="entry name" value="REGULATORY PROTEIN NPR3"/>
    <property type="match status" value="1"/>
</dbReference>
<dbReference type="InterPro" id="IPR036770">
    <property type="entry name" value="Ankyrin_rpt-contain_sf"/>
</dbReference>
<dbReference type="AlphaFoldDB" id="A0A7I8IJK0"/>
<dbReference type="GO" id="GO:0050832">
    <property type="term" value="P:defense response to fungus"/>
    <property type="evidence" value="ECO:0007669"/>
    <property type="project" value="TreeGrafter"/>
</dbReference>
<dbReference type="InterPro" id="IPR057250">
    <property type="entry name" value="Znf_C2HC_NPR-type"/>
</dbReference>
<dbReference type="Gene3D" id="3.30.710.10">
    <property type="entry name" value="Potassium Channel Kv1.1, Chain A"/>
    <property type="match status" value="1"/>
</dbReference>
<dbReference type="Pfam" id="PF12313">
    <property type="entry name" value="NPR1_like_C"/>
    <property type="match status" value="1"/>
</dbReference>
<dbReference type="Proteomes" id="UP001189122">
    <property type="component" value="Unassembled WGS sequence"/>
</dbReference>
<dbReference type="InterPro" id="IPR011333">
    <property type="entry name" value="SKP1/BTB/POZ_sf"/>
</dbReference>
<dbReference type="InterPro" id="IPR044292">
    <property type="entry name" value="NPR"/>
</dbReference>
<keyword evidence="5" id="KW-0863">Zinc-finger</keyword>
<protein>
    <submittedName>
        <fullName evidence="9">Uncharacterized protein</fullName>
    </submittedName>
</protein>
<evidence type="ECO:0000256" key="4">
    <source>
        <dbReference type="PROSITE-ProRule" id="PRU00023"/>
    </source>
</evidence>
<dbReference type="PROSITE" id="PS52046">
    <property type="entry name" value="ZF_C2HC_NPR"/>
    <property type="match status" value="1"/>
</dbReference>
<dbReference type="Pfam" id="PF00023">
    <property type="entry name" value="Ank"/>
    <property type="match status" value="1"/>
</dbReference>
<dbReference type="GO" id="GO:2000022">
    <property type="term" value="P:regulation of jasmonic acid mediated signaling pathway"/>
    <property type="evidence" value="ECO:0007669"/>
    <property type="project" value="InterPro"/>
</dbReference>
<dbReference type="GO" id="GO:0009862">
    <property type="term" value="P:systemic acquired resistance, salicylic acid mediated signaling pathway"/>
    <property type="evidence" value="ECO:0007669"/>
    <property type="project" value="InterPro"/>
</dbReference>
<evidence type="ECO:0000313" key="9">
    <source>
        <dbReference type="EMBL" id="CAA2618342.1"/>
    </source>
</evidence>
<keyword evidence="4" id="KW-0040">ANK repeat</keyword>
<dbReference type="EMBL" id="LR743591">
    <property type="protein sequence ID" value="CAA2618342.1"/>
    <property type="molecule type" value="Genomic_DNA"/>
</dbReference>
<feature type="domain" description="C2HC NPR-type" evidence="8">
    <location>
        <begin position="127"/>
        <end position="141"/>
    </location>
</feature>
<feature type="domain" description="BTB" evidence="7">
    <location>
        <begin position="64"/>
        <end position="94"/>
    </location>
</feature>
<dbReference type="InterPro" id="IPR002110">
    <property type="entry name" value="Ankyrin_rpt"/>
</dbReference>
<accession>A0A7I8IJK0</accession>
<evidence type="ECO:0000259" key="7">
    <source>
        <dbReference type="PROSITE" id="PS50097"/>
    </source>
</evidence>
<comment type="pathway">
    <text evidence="1">Protein modification; protein ubiquitination.</text>
</comment>
<evidence type="ECO:0000256" key="3">
    <source>
        <dbReference type="ARBA" id="ARBA00044947"/>
    </source>
</evidence>
<sequence>MAANLSEPSSSLSFTSSYISNGASAHPTSPFAGAEPRSSLEIVSLSKLSSNLERLLVSKEFDCSDAEIVVEGEAVPVHRCILSARSRFFFDLFSKGGAAAADGGAAAAEGKPRYHMSDLVPQGNVRVSTCAHGECAHDACGPAINFAVELMYASSVFQIPELISLLQRRLTNFIEKALVEDVIPILLVAYHCGLSLLQKHCIQRVSRSDLESTALVKELPAEAVEEIRLLRDPPPPDNGPIYRALDSDDVELLLMLLQESSSTLDDANALHYAVAYCDSKQGYTPLHLAARRRDPAIIVSLLEKGASALIVADDGQTAVTICRRLTRAKDYNSKTGHGEETNKDRLCIEVLERELKRNPMARGEELVMSPIVPDDLHMKLLYLENRVAFARLFFPMEAKVAMEIAQAERTFEFAGLSASRGSSNNLNNVDLNETPIMLKERLQTRMEALRRTVELGKRYFPNCSQVVDKFMDDDIQDLLALEKGPPDDKNLKRMRFMELKEDVRKAFTKDKAESSRSGISSSSSSSSSQRAERKSSRGVRS</sequence>
<dbReference type="EMBL" id="CACRZD030000004">
    <property type="protein sequence ID" value="CAA6658059.1"/>
    <property type="molecule type" value="Genomic_DNA"/>
</dbReference>
<evidence type="ECO:0000256" key="1">
    <source>
        <dbReference type="ARBA" id="ARBA00004906"/>
    </source>
</evidence>
<gene>
    <name evidence="9" type="ORF">SI7747_04004509</name>
</gene>
<dbReference type="GO" id="GO:2000031">
    <property type="term" value="P:regulation of salicylic acid mediated signaling pathway"/>
    <property type="evidence" value="ECO:0007669"/>
    <property type="project" value="InterPro"/>
</dbReference>
<dbReference type="SUPFAM" id="SSF48403">
    <property type="entry name" value="Ankyrin repeat"/>
    <property type="match status" value="1"/>
</dbReference>
<dbReference type="SMART" id="SM00248">
    <property type="entry name" value="ANK"/>
    <property type="match status" value="2"/>
</dbReference>
<keyword evidence="2" id="KW-0611">Plant defense</keyword>
<comment type="caution">
    <text evidence="5">Lacks conserved residue(s) required for the propagation of feature annotation.</text>
</comment>
<dbReference type="InterPro" id="IPR021094">
    <property type="entry name" value="NPR1/NIM1-like_C"/>
</dbReference>
<dbReference type="Gene3D" id="1.25.40.20">
    <property type="entry name" value="Ankyrin repeat-containing domain"/>
    <property type="match status" value="1"/>
</dbReference>
<evidence type="ECO:0000256" key="5">
    <source>
        <dbReference type="PROSITE-ProRule" id="PRU01391"/>
    </source>
</evidence>
<feature type="region of interest" description="Disordered" evidence="6">
    <location>
        <begin position="507"/>
        <end position="541"/>
    </location>
</feature>
<comment type="similarity">
    <text evidence="3">Belongs to the plant 'ANKYRIN-BTB/POZ' family. 'NPR1-like' subfamily.</text>
</comment>
<evidence type="ECO:0000256" key="6">
    <source>
        <dbReference type="SAM" id="MobiDB-lite"/>
    </source>
</evidence>
<keyword evidence="5" id="KW-0479">Metal-binding</keyword>
<dbReference type="SUPFAM" id="SSF54695">
    <property type="entry name" value="POZ domain"/>
    <property type="match status" value="1"/>
</dbReference>
<evidence type="ECO:0000256" key="2">
    <source>
        <dbReference type="ARBA" id="ARBA00022821"/>
    </source>
</evidence>
<dbReference type="GO" id="GO:0008270">
    <property type="term" value="F:zinc ion binding"/>
    <property type="evidence" value="ECO:0007669"/>
    <property type="project" value="UniProtKB-KW"/>
</dbReference>
<dbReference type="InterPro" id="IPR000210">
    <property type="entry name" value="BTB/POZ_dom"/>
</dbReference>
<dbReference type="PROSITE" id="PS50097">
    <property type="entry name" value="BTB"/>
    <property type="match status" value="1"/>
</dbReference>